<evidence type="ECO:0000256" key="7">
    <source>
        <dbReference type="SAM" id="Phobius"/>
    </source>
</evidence>
<protein>
    <submittedName>
        <fullName evidence="10">Uncharacterized membrane protein YcaP, DUF421 family</fullName>
    </submittedName>
</protein>
<evidence type="ECO:0000256" key="3">
    <source>
        <dbReference type="ARBA" id="ARBA00022475"/>
    </source>
</evidence>
<evidence type="ECO:0000259" key="8">
    <source>
        <dbReference type="Pfam" id="PF04239"/>
    </source>
</evidence>
<dbReference type="STRING" id="126156.SAMN05421670_2758"/>
<feature type="domain" description="YetF C-terminal" evidence="8">
    <location>
        <begin position="87"/>
        <end position="220"/>
    </location>
</feature>
<dbReference type="PANTHER" id="PTHR34582:SF6">
    <property type="entry name" value="UPF0702 TRANSMEMBRANE PROTEIN YCAP"/>
    <property type="match status" value="1"/>
</dbReference>
<evidence type="ECO:0000256" key="5">
    <source>
        <dbReference type="ARBA" id="ARBA00022989"/>
    </source>
</evidence>
<gene>
    <name evidence="10" type="ORF">SAMN05421670_2758</name>
</gene>
<dbReference type="Pfam" id="PF04239">
    <property type="entry name" value="DUF421"/>
    <property type="match status" value="1"/>
</dbReference>
<evidence type="ECO:0000256" key="1">
    <source>
        <dbReference type="ARBA" id="ARBA00004651"/>
    </source>
</evidence>
<organism evidence="10 11">
    <name type="scientific">Psychrobacillus psychrotolerans</name>
    <dbReference type="NCBI Taxonomy" id="126156"/>
    <lineage>
        <taxon>Bacteria</taxon>
        <taxon>Bacillati</taxon>
        <taxon>Bacillota</taxon>
        <taxon>Bacilli</taxon>
        <taxon>Bacillales</taxon>
        <taxon>Bacillaceae</taxon>
        <taxon>Psychrobacillus</taxon>
    </lineage>
</organism>
<keyword evidence="4 7" id="KW-0812">Transmembrane</keyword>
<feature type="transmembrane region" description="Helical" evidence="7">
    <location>
        <begin position="12"/>
        <end position="31"/>
    </location>
</feature>
<keyword evidence="5 7" id="KW-1133">Transmembrane helix</keyword>
<dbReference type="AlphaFoldDB" id="A0A1I5ZK34"/>
<comment type="subcellular location">
    <subcellularLocation>
        <location evidence="1">Cell membrane</location>
        <topology evidence="1">Multi-pass membrane protein</topology>
    </subcellularLocation>
</comment>
<keyword evidence="3" id="KW-1003">Cell membrane</keyword>
<keyword evidence="11" id="KW-1185">Reference proteome</keyword>
<feature type="transmembrane region" description="Helical" evidence="7">
    <location>
        <begin position="38"/>
        <end position="58"/>
    </location>
</feature>
<evidence type="ECO:0000256" key="6">
    <source>
        <dbReference type="ARBA" id="ARBA00023136"/>
    </source>
</evidence>
<evidence type="ECO:0000256" key="4">
    <source>
        <dbReference type="ARBA" id="ARBA00022692"/>
    </source>
</evidence>
<evidence type="ECO:0000313" key="10">
    <source>
        <dbReference type="EMBL" id="SFQ56815.1"/>
    </source>
</evidence>
<dbReference type="InterPro" id="IPR023090">
    <property type="entry name" value="UPF0702_alpha/beta_dom_sf"/>
</dbReference>
<accession>A0A1I5ZK34</accession>
<dbReference type="GO" id="GO:0005886">
    <property type="term" value="C:plasma membrane"/>
    <property type="evidence" value="ECO:0007669"/>
    <property type="project" value="UniProtKB-SubCell"/>
</dbReference>
<evidence type="ECO:0000313" key="11">
    <source>
        <dbReference type="Proteomes" id="UP000198734"/>
    </source>
</evidence>
<name>A0A1I5ZK34_9BACI</name>
<keyword evidence="6 7" id="KW-0472">Membrane</keyword>
<dbReference type="InterPro" id="IPR048454">
    <property type="entry name" value="YetF_N"/>
</dbReference>
<evidence type="ECO:0000256" key="2">
    <source>
        <dbReference type="ARBA" id="ARBA00006448"/>
    </source>
</evidence>
<dbReference type="Proteomes" id="UP000198734">
    <property type="component" value="Unassembled WGS sequence"/>
</dbReference>
<dbReference type="OrthoDB" id="9778331at2"/>
<proteinExistence type="inferred from homology"/>
<evidence type="ECO:0000259" key="9">
    <source>
        <dbReference type="Pfam" id="PF20730"/>
    </source>
</evidence>
<sequence>MDTFFEMNFWEMILRSTLSFIALLILARILGKKQLSQLTFFHYITGITVGSIAAEIASQHETPFLDGLISLIWWTLLTWLMSYVSLKIPKVRTMIDDEPTIIIKDGEISVKSLNSARLHMDDLLMLLREQSIFSIQDVHYAVLETNGQLSVMKKVGQQGATKQDVKVPLTLPLFIPSEIIADGKIVQKNLQELDLTEEWVMKKLKKHGVDSVSDVFYAQLQTNGSLYISLKDNGI</sequence>
<dbReference type="RefSeq" id="WP_093537461.1">
    <property type="nucleotide sequence ID" value="NZ_FOXU01000005.1"/>
</dbReference>
<dbReference type="EMBL" id="FOXU01000005">
    <property type="protein sequence ID" value="SFQ56815.1"/>
    <property type="molecule type" value="Genomic_DNA"/>
</dbReference>
<feature type="domain" description="YetF-like N-terminal transmembrane" evidence="9">
    <location>
        <begin position="11"/>
        <end position="84"/>
    </location>
</feature>
<dbReference type="PANTHER" id="PTHR34582">
    <property type="entry name" value="UPF0702 TRANSMEMBRANE PROTEIN YCAP"/>
    <property type="match status" value="1"/>
</dbReference>
<dbReference type="Pfam" id="PF20730">
    <property type="entry name" value="YetF_N"/>
    <property type="match status" value="1"/>
</dbReference>
<dbReference type="InterPro" id="IPR007353">
    <property type="entry name" value="DUF421"/>
</dbReference>
<feature type="transmembrane region" description="Helical" evidence="7">
    <location>
        <begin position="64"/>
        <end position="86"/>
    </location>
</feature>
<dbReference type="Gene3D" id="3.30.240.20">
    <property type="entry name" value="bsu07140 like domains"/>
    <property type="match status" value="2"/>
</dbReference>
<comment type="similarity">
    <text evidence="2">Belongs to the UPF0702 family.</text>
</comment>
<reference evidence="11" key="1">
    <citation type="submission" date="2016-10" db="EMBL/GenBank/DDBJ databases">
        <authorList>
            <person name="Varghese N."/>
            <person name="Submissions S."/>
        </authorList>
    </citation>
    <scope>NUCLEOTIDE SEQUENCE [LARGE SCALE GENOMIC DNA]</scope>
    <source>
        <strain evidence="11">DSM 11706</strain>
    </source>
</reference>